<evidence type="ECO:0000313" key="5">
    <source>
        <dbReference type="EMBL" id="CAB3926972.1"/>
    </source>
</evidence>
<dbReference type="CDD" id="cd00616">
    <property type="entry name" value="AHBA_syn"/>
    <property type="match status" value="1"/>
</dbReference>
<evidence type="ECO:0000256" key="1">
    <source>
        <dbReference type="ARBA" id="ARBA00001933"/>
    </source>
</evidence>
<dbReference type="FunFam" id="3.40.640.10:FF:000079">
    <property type="entry name" value="LPS biosynthesis protein"/>
    <property type="match status" value="1"/>
</dbReference>
<proteinExistence type="inferred from homology"/>
<evidence type="ECO:0000313" key="6">
    <source>
        <dbReference type="Proteomes" id="UP000494117"/>
    </source>
</evidence>
<dbReference type="Gene3D" id="3.90.1150.10">
    <property type="entry name" value="Aspartate Aminotransferase, domain 1"/>
    <property type="match status" value="1"/>
</dbReference>
<dbReference type="PIRSF" id="PIRSF000390">
    <property type="entry name" value="PLP_StrS"/>
    <property type="match status" value="1"/>
</dbReference>
<dbReference type="Proteomes" id="UP000494117">
    <property type="component" value="Unassembled WGS sequence"/>
</dbReference>
<reference evidence="5 6" key="1">
    <citation type="submission" date="2020-04" db="EMBL/GenBank/DDBJ databases">
        <authorList>
            <person name="De Canck E."/>
        </authorList>
    </citation>
    <scope>NUCLEOTIDE SEQUENCE [LARGE SCALE GENOMIC DNA]</scope>
    <source>
        <strain evidence="5 6">LMG 26858</strain>
    </source>
</reference>
<protein>
    <submittedName>
        <fullName evidence="5">dTDP-4-dehydro-2,6-dideoxy-D-glucose 3-dehydratase</fullName>
        <ecNumber evidence="5">4.2.1.164</ecNumber>
    </submittedName>
</protein>
<dbReference type="AlphaFoldDB" id="A0A6S7EU64"/>
<dbReference type="Gene3D" id="3.40.640.10">
    <property type="entry name" value="Type I PLP-dependent aspartate aminotransferase-like (Major domain)"/>
    <property type="match status" value="1"/>
</dbReference>
<evidence type="ECO:0000256" key="4">
    <source>
        <dbReference type="RuleBase" id="RU004508"/>
    </source>
</evidence>
<keyword evidence="2 4" id="KW-0663">Pyridoxal phosphate</keyword>
<dbReference type="NCBIfam" id="NF011936">
    <property type="entry name" value="PRK15407.1"/>
    <property type="match status" value="1"/>
</dbReference>
<dbReference type="EC" id="4.2.1.164" evidence="5"/>
<comment type="cofactor">
    <cofactor evidence="1">
        <name>pyridoxal 5'-phosphate</name>
        <dbReference type="ChEBI" id="CHEBI:597326"/>
    </cofactor>
</comment>
<comment type="similarity">
    <text evidence="3 4">Belongs to the DegT/DnrJ/EryC1 family.</text>
</comment>
<dbReference type="GO" id="GO:0030170">
    <property type="term" value="F:pyridoxal phosphate binding"/>
    <property type="evidence" value="ECO:0007669"/>
    <property type="project" value="TreeGrafter"/>
</dbReference>
<evidence type="ECO:0000256" key="2">
    <source>
        <dbReference type="ARBA" id="ARBA00022898"/>
    </source>
</evidence>
<dbReference type="Pfam" id="PF01041">
    <property type="entry name" value="DegT_DnrJ_EryC1"/>
    <property type="match status" value="1"/>
</dbReference>
<dbReference type="InterPro" id="IPR015424">
    <property type="entry name" value="PyrdxlP-dep_Trfase"/>
</dbReference>
<accession>A0A6S7EU64</accession>
<organism evidence="5 6">
    <name type="scientific">Achromobacter anxifer</name>
    <dbReference type="NCBI Taxonomy" id="1287737"/>
    <lineage>
        <taxon>Bacteria</taxon>
        <taxon>Pseudomonadati</taxon>
        <taxon>Pseudomonadota</taxon>
        <taxon>Betaproteobacteria</taxon>
        <taxon>Burkholderiales</taxon>
        <taxon>Alcaligenaceae</taxon>
        <taxon>Achromobacter</taxon>
    </lineage>
</organism>
<dbReference type="InterPro" id="IPR015422">
    <property type="entry name" value="PyrdxlP-dep_Trfase_small"/>
</dbReference>
<dbReference type="InterPro" id="IPR000653">
    <property type="entry name" value="DegT/StrS_aminotransferase"/>
</dbReference>
<dbReference type="PANTHER" id="PTHR30244">
    <property type="entry name" value="TRANSAMINASE"/>
    <property type="match status" value="1"/>
</dbReference>
<dbReference type="EMBL" id="CADILG010000082">
    <property type="protein sequence ID" value="CAB3926972.1"/>
    <property type="molecule type" value="Genomic_DNA"/>
</dbReference>
<dbReference type="GO" id="GO:0008483">
    <property type="term" value="F:transaminase activity"/>
    <property type="evidence" value="ECO:0007669"/>
    <property type="project" value="TreeGrafter"/>
</dbReference>
<dbReference type="RefSeq" id="WP_175211233.1">
    <property type="nucleotide sequence ID" value="NZ_CADILG010000082.1"/>
</dbReference>
<name>A0A6S7EU64_9BURK</name>
<keyword evidence="5" id="KW-0456">Lyase</keyword>
<dbReference type="PANTHER" id="PTHR30244:SF34">
    <property type="entry name" value="DTDP-4-AMINO-4,6-DIDEOXYGALACTOSE TRANSAMINASE"/>
    <property type="match status" value="1"/>
</dbReference>
<evidence type="ECO:0000256" key="3">
    <source>
        <dbReference type="ARBA" id="ARBA00037999"/>
    </source>
</evidence>
<dbReference type="SUPFAM" id="SSF53383">
    <property type="entry name" value="PLP-dependent transferases"/>
    <property type="match status" value="1"/>
</dbReference>
<dbReference type="InterPro" id="IPR015421">
    <property type="entry name" value="PyrdxlP-dep_Trfase_major"/>
</dbReference>
<sequence length="438" mass="48403">MNPNEIRAQIAQLVDQYHEAQERERAPYEPGKTAVPPSGKLIGAAELKAMVDASLDGWLTTGRFNEAFEQRLAQYLGVKHLITVNSGSSANLVAFSTLTSPKLGDRAIRRGDEVIGVAAGFPTTVNPILQFGAVPVFVDVELGTYNVDASRLEAAITPRTKAIMLAHTLGNPYNLDAVTALCKKYGLWLIEDCCDALGSTYNGRMVGTFGDIGTLSFYPAHHITMGEGGAVFTNDPHLKLIAESFRDWGRDCYCAPGKDNTCGRRFCQKLGSLPEGYDHKYTYSHIGYNLKITDMQAACGLAQLDRVEEFVARRKENFRFLKERLASCEEFLILPEATPGSDPSWFGFPITLRPEADARRVDLLTYLDQDKIGTRLLFAGNLTRQPSMVGQNYRVSGDLANTEIIMQNTFWIGVQPALTPEMLEYAASRIELFFGQGF</sequence>
<dbReference type="GO" id="GO:0000271">
    <property type="term" value="P:polysaccharide biosynthetic process"/>
    <property type="evidence" value="ECO:0007669"/>
    <property type="project" value="TreeGrafter"/>
</dbReference>
<dbReference type="GO" id="GO:0016829">
    <property type="term" value="F:lyase activity"/>
    <property type="evidence" value="ECO:0007669"/>
    <property type="project" value="UniProtKB-KW"/>
</dbReference>
<keyword evidence="6" id="KW-1185">Reference proteome</keyword>
<gene>
    <name evidence="5" type="primary">spnQ</name>
    <name evidence="5" type="ORF">LMG26858_05949</name>
</gene>